<dbReference type="EMBL" id="QSFT01000016">
    <property type="protein sequence ID" value="RHA75416.1"/>
    <property type="molecule type" value="Genomic_DNA"/>
</dbReference>
<protein>
    <submittedName>
        <fullName evidence="5">Helix-turn-helix domain-containing protein</fullName>
    </submittedName>
</protein>
<keyword evidence="2" id="KW-0238">DNA-binding</keyword>
<proteinExistence type="predicted"/>
<sequence length="179" mass="21200">MVCRRCIMTVTDIFRKESILPLKVELGMVTLAAPLSPEQFQRIREQLEAVGFEVIDDRRMRMVEQIRLEVIGYVRDPDLQDRQNLSEYLQDKCHREYSFLSKLFTELQGISIEKYSIQQRIERVKELLFYDELSVSEIADRMHYSSVAHLSAQFKSLTGLSPTQFRRMKEHRLKPLDEI</sequence>
<keyword evidence="3" id="KW-0804">Transcription</keyword>
<dbReference type="SMART" id="SM00342">
    <property type="entry name" value="HTH_ARAC"/>
    <property type="match status" value="1"/>
</dbReference>
<evidence type="ECO:0000256" key="2">
    <source>
        <dbReference type="ARBA" id="ARBA00023125"/>
    </source>
</evidence>
<dbReference type="Proteomes" id="UP000283855">
    <property type="component" value="Unassembled WGS sequence"/>
</dbReference>
<evidence type="ECO:0000313" key="6">
    <source>
        <dbReference type="Proteomes" id="UP000283855"/>
    </source>
</evidence>
<dbReference type="GO" id="GO:0043565">
    <property type="term" value="F:sequence-specific DNA binding"/>
    <property type="evidence" value="ECO:0007669"/>
    <property type="project" value="InterPro"/>
</dbReference>
<dbReference type="AlphaFoldDB" id="A0A413SZH6"/>
<dbReference type="PROSITE" id="PS01124">
    <property type="entry name" value="HTH_ARAC_FAMILY_2"/>
    <property type="match status" value="1"/>
</dbReference>
<name>A0A413SZH6_9BACT</name>
<dbReference type="PANTHER" id="PTHR43280">
    <property type="entry name" value="ARAC-FAMILY TRANSCRIPTIONAL REGULATOR"/>
    <property type="match status" value="1"/>
</dbReference>
<accession>A0A413SZH6</accession>
<comment type="caution">
    <text evidence="5">The sequence shown here is derived from an EMBL/GenBank/DDBJ whole genome shotgun (WGS) entry which is preliminary data.</text>
</comment>
<dbReference type="GO" id="GO:0003700">
    <property type="term" value="F:DNA-binding transcription factor activity"/>
    <property type="evidence" value="ECO:0007669"/>
    <property type="project" value="InterPro"/>
</dbReference>
<dbReference type="InterPro" id="IPR009057">
    <property type="entry name" value="Homeodomain-like_sf"/>
</dbReference>
<reference evidence="5 6" key="1">
    <citation type="submission" date="2018-08" db="EMBL/GenBank/DDBJ databases">
        <title>A genome reference for cultivated species of the human gut microbiota.</title>
        <authorList>
            <person name="Zou Y."/>
            <person name="Xue W."/>
            <person name="Luo G."/>
        </authorList>
    </citation>
    <scope>NUCLEOTIDE SEQUENCE [LARGE SCALE GENOMIC DNA]</scope>
    <source>
        <strain evidence="5 6">AM42-38</strain>
    </source>
</reference>
<gene>
    <name evidence="5" type="ORF">DW921_08615</name>
</gene>
<keyword evidence="1" id="KW-0805">Transcription regulation</keyword>
<dbReference type="Gene3D" id="1.10.10.60">
    <property type="entry name" value="Homeodomain-like"/>
    <property type="match status" value="1"/>
</dbReference>
<feature type="domain" description="HTH araC/xylS-type" evidence="4">
    <location>
        <begin position="100"/>
        <end position="168"/>
    </location>
</feature>
<dbReference type="Pfam" id="PF12833">
    <property type="entry name" value="HTH_18"/>
    <property type="match status" value="1"/>
</dbReference>
<dbReference type="InterPro" id="IPR018060">
    <property type="entry name" value="HTH_AraC"/>
</dbReference>
<dbReference type="PANTHER" id="PTHR43280:SF28">
    <property type="entry name" value="HTH-TYPE TRANSCRIPTIONAL ACTIVATOR RHAS"/>
    <property type="match status" value="1"/>
</dbReference>
<evidence type="ECO:0000256" key="1">
    <source>
        <dbReference type="ARBA" id="ARBA00023015"/>
    </source>
</evidence>
<evidence type="ECO:0000256" key="3">
    <source>
        <dbReference type="ARBA" id="ARBA00023163"/>
    </source>
</evidence>
<organism evidence="5 6">
    <name type="scientific">Phocaeicola coprophilus</name>
    <dbReference type="NCBI Taxonomy" id="387090"/>
    <lineage>
        <taxon>Bacteria</taxon>
        <taxon>Pseudomonadati</taxon>
        <taxon>Bacteroidota</taxon>
        <taxon>Bacteroidia</taxon>
        <taxon>Bacteroidales</taxon>
        <taxon>Bacteroidaceae</taxon>
        <taxon>Phocaeicola</taxon>
    </lineage>
</organism>
<evidence type="ECO:0000259" key="4">
    <source>
        <dbReference type="PROSITE" id="PS01124"/>
    </source>
</evidence>
<evidence type="ECO:0000313" key="5">
    <source>
        <dbReference type="EMBL" id="RHA75416.1"/>
    </source>
</evidence>
<dbReference type="SUPFAM" id="SSF46689">
    <property type="entry name" value="Homeodomain-like"/>
    <property type="match status" value="1"/>
</dbReference>